<evidence type="ECO:0000256" key="1">
    <source>
        <dbReference type="SAM" id="MobiDB-lite"/>
    </source>
</evidence>
<dbReference type="AlphaFoldDB" id="A0A0G3BN54"/>
<organism evidence="2 3">
    <name type="scientific">Caldimonas brevitalea</name>
    <dbReference type="NCBI Taxonomy" id="413882"/>
    <lineage>
        <taxon>Bacteria</taxon>
        <taxon>Pseudomonadati</taxon>
        <taxon>Pseudomonadota</taxon>
        <taxon>Betaproteobacteria</taxon>
        <taxon>Burkholderiales</taxon>
        <taxon>Sphaerotilaceae</taxon>
        <taxon>Caldimonas</taxon>
    </lineage>
</organism>
<evidence type="ECO:0000313" key="3">
    <source>
        <dbReference type="Proteomes" id="UP000035352"/>
    </source>
</evidence>
<accession>A0A0G3BN54</accession>
<feature type="region of interest" description="Disordered" evidence="1">
    <location>
        <begin position="1"/>
        <end position="28"/>
    </location>
</feature>
<keyword evidence="3" id="KW-1185">Reference proteome</keyword>
<protein>
    <submittedName>
        <fullName evidence="2">Uncharacterized protein</fullName>
    </submittedName>
</protein>
<proteinExistence type="predicted"/>
<evidence type="ECO:0000313" key="2">
    <source>
        <dbReference type="EMBL" id="AKJ28776.1"/>
    </source>
</evidence>
<name>A0A0G3BN54_9BURK</name>
<dbReference type="KEGG" id="pbh:AAW51_2085"/>
<gene>
    <name evidence="2" type="ORF">AAW51_2085</name>
</gene>
<dbReference type="Proteomes" id="UP000035352">
    <property type="component" value="Chromosome"/>
</dbReference>
<reference evidence="2 3" key="1">
    <citation type="submission" date="2015-05" db="EMBL/GenBank/DDBJ databases">
        <authorList>
            <person name="Tang B."/>
            <person name="Yu Y."/>
        </authorList>
    </citation>
    <scope>NUCLEOTIDE SEQUENCE [LARGE SCALE GENOMIC DNA]</scope>
    <source>
        <strain evidence="2 3">DSM 7029</strain>
    </source>
</reference>
<sequence length="123" mass="13358">MDDSCSAHNSGLLGRSGDVDERTPGGMGPRFVSNPVPLHIAEQLLAGNLAFGGLLDQRAKVLRNGPLSLAKLAHELRASIEHRRQFNTASKQLDCSLDVSVSGSLWRLWVLAHCLISYVIAVW</sequence>
<dbReference type="EMBL" id="CP011371">
    <property type="protein sequence ID" value="AKJ28776.1"/>
    <property type="molecule type" value="Genomic_DNA"/>
</dbReference>